<feature type="signal peptide" evidence="1">
    <location>
        <begin position="1"/>
        <end position="33"/>
    </location>
</feature>
<organism evidence="2 3">
    <name type="scientific">Marchantia polymorpha</name>
    <name type="common">Common liverwort</name>
    <name type="synonym">Marchantia aquatica</name>
    <dbReference type="NCBI Taxonomy" id="3197"/>
    <lineage>
        <taxon>Eukaryota</taxon>
        <taxon>Viridiplantae</taxon>
        <taxon>Streptophyta</taxon>
        <taxon>Embryophyta</taxon>
        <taxon>Marchantiophyta</taxon>
        <taxon>Marchantiopsida</taxon>
        <taxon>Marchantiidae</taxon>
        <taxon>Marchantiales</taxon>
        <taxon>Marchantiaceae</taxon>
        <taxon>Marchantia</taxon>
    </lineage>
</organism>
<gene>
    <name evidence="2" type="ORF">MARPO_0076s0042</name>
</gene>
<dbReference type="Proteomes" id="UP000244005">
    <property type="component" value="Unassembled WGS sequence"/>
</dbReference>
<keyword evidence="3" id="KW-1185">Reference proteome</keyword>
<proteinExistence type="predicted"/>
<dbReference type="EMBL" id="KZ772748">
    <property type="protein sequence ID" value="PTQ34798.1"/>
    <property type="molecule type" value="Genomic_DNA"/>
</dbReference>
<name>A0A2R6WLS2_MARPO</name>
<keyword evidence="1" id="KW-0732">Signal</keyword>
<dbReference type="AlphaFoldDB" id="A0A2R6WLS2"/>
<accession>A0A2R6WLS2</accession>
<protein>
    <recommendedName>
        <fullName evidence="4">Secreted protein</fullName>
    </recommendedName>
</protein>
<sequence>MIGPPRPAMEPGKRPRFAFPFFLLSLQWRSNVALSTVFPDIGVRDGKKTIMSCEDGRGHTVQIQFMASSWRWLGWTVILSGHDSTMCFAPTDCDTPIAHSDGSTPRSALKAGSRLGFQDRMKHVVGRV</sequence>
<feature type="chain" id="PRO_5015331364" description="Secreted protein" evidence="1">
    <location>
        <begin position="34"/>
        <end position="128"/>
    </location>
</feature>
<reference evidence="3" key="1">
    <citation type="journal article" date="2017" name="Cell">
        <title>Insights into land plant evolution garnered from the Marchantia polymorpha genome.</title>
        <authorList>
            <person name="Bowman J.L."/>
            <person name="Kohchi T."/>
            <person name="Yamato K.T."/>
            <person name="Jenkins J."/>
            <person name="Shu S."/>
            <person name="Ishizaki K."/>
            <person name="Yamaoka S."/>
            <person name="Nishihama R."/>
            <person name="Nakamura Y."/>
            <person name="Berger F."/>
            <person name="Adam C."/>
            <person name="Aki S.S."/>
            <person name="Althoff F."/>
            <person name="Araki T."/>
            <person name="Arteaga-Vazquez M.A."/>
            <person name="Balasubrmanian S."/>
            <person name="Barry K."/>
            <person name="Bauer D."/>
            <person name="Boehm C.R."/>
            <person name="Briginshaw L."/>
            <person name="Caballero-Perez J."/>
            <person name="Catarino B."/>
            <person name="Chen F."/>
            <person name="Chiyoda S."/>
            <person name="Chovatia M."/>
            <person name="Davies K.M."/>
            <person name="Delmans M."/>
            <person name="Demura T."/>
            <person name="Dierschke T."/>
            <person name="Dolan L."/>
            <person name="Dorantes-Acosta A.E."/>
            <person name="Eklund D.M."/>
            <person name="Florent S.N."/>
            <person name="Flores-Sandoval E."/>
            <person name="Fujiyama A."/>
            <person name="Fukuzawa H."/>
            <person name="Galik B."/>
            <person name="Grimanelli D."/>
            <person name="Grimwood J."/>
            <person name="Grossniklaus U."/>
            <person name="Hamada T."/>
            <person name="Haseloff J."/>
            <person name="Hetherington A.J."/>
            <person name="Higo A."/>
            <person name="Hirakawa Y."/>
            <person name="Hundley H.N."/>
            <person name="Ikeda Y."/>
            <person name="Inoue K."/>
            <person name="Inoue S.I."/>
            <person name="Ishida S."/>
            <person name="Jia Q."/>
            <person name="Kakita M."/>
            <person name="Kanazawa T."/>
            <person name="Kawai Y."/>
            <person name="Kawashima T."/>
            <person name="Kennedy M."/>
            <person name="Kinose K."/>
            <person name="Kinoshita T."/>
            <person name="Kohara Y."/>
            <person name="Koide E."/>
            <person name="Komatsu K."/>
            <person name="Kopischke S."/>
            <person name="Kubo M."/>
            <person name="Kyozuka J."/>
            <person name="Lagercrantz U."/>
            <person name="Lin S.S."/>
            <person name="Lindquist E."/>
            <person name="Lipzen A.M."/>
            <person name="Lu C.W."/>
            <person name="De Luna E."/>
            <person name="Martienssen R.A."/>
            <person name="Minamino N."/>
            <person name="Mizutani M."/>
            <person name="Mizutani M."/>
            <person name="Mochizuki N."/>
            <person name="Monte I."/>
            <person name="Mosher R."/>
            <person name="Nagasaki H."/>
            <person name="Nakagami H."/>
            <person name="Naramoto S."/>
            <person name="Nishitani K."/>
            <person name="Ohtani M."/>
            <person name="Okamoto T."/>
            <person name="Okumura M."/>
            <person name="Phillips J."/>
            <person name="Pollak B."/>
            <person name="Reinders A."/>
            <person name="Rovekamp M."/>
            <person name="Sano R."/>
            <person name="Sawa S."/>
            <person name="Schmid M.W."/>
            <person name="Shirakawa M."/>
            <person name="Solano R."/>
            <person name="Spunde A."/>
            <person name="Suetsugu N."/>
            <person name="Sugano S."/>
            <person name="Sugiyama A."/>
            <person name="Sun R."/>
            <person name="Suzuki Y."/>
            <person name="Takenaka M."/>
            <person name="Takezawa D."/>
            <person name="Tomogane H."/>
            <person name="Tsuzuki M."/>
            <person name="Ueda T."/>
            <person name="Umeda M."/>
            <person name="Ward J.M."/>
            <person name="Watanabe Y."/>
            <person name="Yazaki K."/>
            <person name="Yokoyama R."/>
            <person name="Yoshitake Y."/>
            <person name="Yotsui I."/>
            <person name="Zachgo S."/>
            <person name="Schmutz J."/>
        </authorList>
    </citation>
    <scope>NUCLEOTIDE SEQUENCE [LARGE SCALE GENOMIC DNA]</scope>
    <source>
        <strain evidence="3">Tak-1</strain>
    </source>
</reference>
<evidence type="ECO:0008006" key="4">
    <source>
        <dbReference type="Google" id="ProtNLM"/>
    </source>
</evidence>
<evidence type="ECO:0000256" key="1">
    <source>
        <dbReference type="SAM" id="SignalP"/>
    </source>
</evidence>
<evidence type="ECO:0000313" key="3">
    <source>
        <dbReference type="Proteomes" id="UP000244005"/>
    </source>
</evidence>
<evidence type="ECO:0000313" key="2">
    <source>
        <dbReference type="EMBL" id="PTQ34798.1"/>
    </source>
</evidence>